<dbReference type="PANTHER" id="PTHR39180">
    <property type="match status" value="1"/>
</dbReference>
<reference evidence="1 2" key="1">
    <citation type="journal article" date="2013" name="Genome Announc.">
        <title>Complete Genome Sequence of the Thermophilic and Facultatively Chemolithoautotrophic Sulfate Reducer Archaeoglobus sulfaticallidus Strain PM70-1T.</title>
        <authorList>
            <person name="Stokke R."/>
            <person name="Hocking W.P."/>
            <person name="Steinsbu B.O."/>
            <person name="Steen I.H."/>
        </authorList>
    </citation>
    <scope>NUCLEOTIDE SEQUENCE [LARGE SCALE GENOMIC DNA]</scope>
    <source>
        <strain evidence="1">PM70-1</strain>
    </source>
</reference>
<dbReference type="OrthoDB" id="56850at2157"/>
<protein>
    <recommendedName>
        <fullName evidence="3">DUF1641 domain-containing protein</fullName>
    </recommendedName>
</protein>
<dbReference type="STRING" id="387631.Asulf_00214"/>
<sequence>MELTEEEIKKLKELANNADALISLSSGLGEILKNLAENKDDINGVIDKLVWLEKSGNLESILGFAALIKIFQDTLSDEVVAKNAEMISNIGLIASKFSSDNSLKLFNAIGDAICRCSGEAEPVGLFGLLKALREPEVQKALGMLVKIAREMGKNI</sequence>
<dbReference type="eggNOG" id="arCOG02113">
    <property type="taxonomic scope" value="Archaea"/>
</dbReference>
<proteinExistence type="predicted"/>
<name>N0BB70_9EURY</name>
<evidence type="ECO:0000313" key="2">
    <source>
        <dbReference type="Proteomes" id="UP000013307"/>
    </source>
</evidence>
<evidence type="ECO:0000313" key="1">
    <source>
        <dbReference type="EMBL" id="AGK60248.1"/>
    </source>
</evidence>
<dbReference type="InterPro" id="IPR012440">
    <property type="entry name" value="DUF1641"/>
</dbReference>
<dbReference type="AlphaFoldDB" id="N0BB70"/>
<accession>N0BB70</accession>
<dbReference type="HOGENOM" id="CLU_152988_0_0_2"/>
<dbReference type="PANTHER" id="PTHR39180:SF2">
    <property type="entry name" value="DUF1641 DOMAIN-CONTAINING PROTEIN"/>
    <property type="match status" value="1"/>
</dbReference>
<dbReference type="Proteomes" id="UP000013307">
    <property type="component" value="Chromosome"/>
</dbReference>
<organism evidence="1 2">
    <name type="scientific">Archaeoglobus sulfaticallidus PM70-1</name>
    <dbReference type="NCBI Taxonomy" id="387631"/>
    <lineage>
        <taxon>Archaea</taxon>
        <taxon>Methanobacteriati</taxon>
        <taxon>Methanobacteriota</taxon>
        <taxon>Archaeoglobi</taxon>
        <taxon>Archaeoglobales</taxon>
        <taxon>Archaeoglobaceae</taxon>
        <taxon>Archaeoglobus</taxon>
    </lineage>
</organism>
<keyword evidence="2" id="KW-1185">Reference proteome</keyword>
<dbReference type="RefSeq" id="WP_015589847.1">
    <property type="nucleotide sequence ID" value="NC_021169.1"/>
</dbReference>
<gene>
    <name evidence="1" type="ORF">Asulf_00214</name>
</gene>
<dbReference type="KEGG" id="ast:Asulf_00214"/>
<dbReference type="Pfam" id="PF07849">
    <property type="entry name" value="DUF1641"/>
    <property type="match status" value="1"/>
</dbReference>
<evidence type="ECO:0008006" key="3">
    <source>
        <dbReference type="Google" id="ProtNLM"/>
    </source>
</evidence>
<dbReference type="EMBL" id="CP005290">
    <property type="protein sequence ID" value="AGK60248.1"/>
    <property type="molecule type" value="Genomic_DNA"/>
</dbReference>
<dbReference type="GeneID" id="15391860"/>